<protein>
    <submittedName>
        <fullName evidence="1">Uncharacterized protein</fullName>
    </submittedName>
</protein>
<name>A0ABS4E3T7_9HYPH</name>
<comment type="caution">
    <text evidence="1">The sequence shown here is derived from an EMBL/GenBank/DDBJ whole genome shotgun (WGS) entry which is preliminary data.</text>
</comment>
<evidence type="ECO:0000313" key="2">
    <source>
        <dbReference type="Proteomes" id="UP000759443"/>
    </source>
</evidence>
<organism evidence="1 2">
    <name type="scientific">Rhizobium halophytocola</name>
    <dbReference type="NCBI Taxonomy" id="735519"/>
    <lineage>
        <taxon>Bacteria</taxon>
        <taxon>Pseudomonadati</taxon>
        <taxon>Pseudomonadota</taxon>
        <taxon>Alphaproteobacteria</taxon>
        <taxon>Hyphomicrobiales</taxon>
        <taxon>Rhizobiaceae</taxon>
        <taxon>Rhizobium/Agrobacterium group</taxon>
        <taxon>Rhizobium</taxon>
    </lineage>
</organism>
<dbReference type="EMBL" id="JAGGJU010000012">
    <property type="protein sequence ID" value="MBP1852614.1"/>
    <property type="molecule type" value="Genomic_DNA"/>
</dbReference>
<reference evidence="1 2" key="1">
    <citation type="submission" date="2021-03" db="EMBL/GenBank/DDBJ databases">
        <title>Genomic Encyclopedia of Type Strains, Phase IV (KMG-IV): sequencing the most valuable type-strain genomes for metagenomic binning, comparative biology and taxonomic classification.</title>
        <authorList>
            <person name="Goeker M."/>
        </authorList>
    </citation>
    <scope>NUCLEOTIDE SEQUENCE [LARGE SCALE GENOMIC DNA]</scope>
    <source>
        <strain evidence="1 2">DSM 21600</strain>
    </source>
</reference>
<sequence>MVIRREGCGLHHKHVFAANIFLNFDEDFLIGKSSDAGFSKRDVQIAANGICQLPTGITRENLHCGPPVAFVMGRFLATWPSIASDLAVAQAFSWHLYERC</sequence>
<dbReference type="Proteomes" id="UP000759443">
    <property type="component" value="Unassembled WGS sequence"/>
</dbReference>
<evidence type="ECO:0000313" key="1">
    <source>
        <dbReference type="EMBL" id="MBP1852614.1"/>
    </source>
</evidence>
<keyword evidence="2" id="KW-1185">Reference proteome</keyword>
<proteinExistence type="predicted"/>
<gene>
    <name evidence="1" type="ORF">J2Z17_004072</name>
</gene>
<accession>A0ABS4E3T7</accession>